<dbReference type="Pfam" id="PF02620">
    <property type="entry name" value="YceD"/>
    <property type="match status" value="1"/>
</dbReference>
<dbReference type="PANTHER" id="PTHR34374">
    <property type="entry name" value="LARGE RIBOSOMAL RNA SUBUNIT ACCUMULATION PROTEIN YCED HOMOLOG 1, CHLOROPLASTIC"/>
    <property type="match status" value="1"/>
</dbReference>
<sequence>MSVLPAPSAFVIDLLDLGRRAGSMVQADRTIPAPEDLGIAVIGVPQESDLDLIVKVEAVEQGVLVTGSVHADLVGECVRCLDELTDEVSLPFQELFFYADQVLEGDDEEFLRLEDDRVDLEPVVRDVIVTALPLRPLCREDCPGLCSECGARLADDPTHDHQIIDARWAALLNVQTQDEQ</sequence>
<proteinExistence type="predicted"/>
<dbReference type="PANTHER" id="PTHR34374:SF1">
    <property type="entry name" value="LARGE RIBOSOMAL RNA SUBUNIT ACCUMULATION PROTEIN YCED HOMOLOG 1, CHLOROPLASTIC"/>
    <property type="match status" value="1"/>
</dbReference>
<reference evidence="1" key="1">
    <citation type="submission" date="2020-05" db="EMBL/GenBank/DDBJ databases">
        <authorList>
            <person name="Chiriac C."/>
            <person name="Salcher M."/>
            <person name="Ghai R."/>
            <person name="Kavagutti S V."/>
        </authorList>
    </citation>
    <scope>NUCLEOTIDE SEQUENCE</scope>
</reference>
<name>A0A6J7E9B3_9ZZZZ</name>
<dbReference type="AlphaFoldDB" id="A0A6J7E9B3"/>
<organism evidence="1">
    <name type="scientific">freshwater metagenome</name>
    <dbReference type="NCBI Taxonomy" id="449393"/>
    <lineage>
        <taxon>unclassified sequences</taxon>
        <taxon>metagenomes</taxon>
        <taxon>ecological metagenomes</taxon>
    </lineage>
</organism>
<dbReference type="InterPro" id="IPR003772">
    <property type="entry name" value="YceD"/>
</dbReference>
<evidence type="ECO:0000313" key="1">
    <source>
        <dbReference type="EMBL" id="CAB4877374.1"/>
    </source>
</evidence>
<protein>
    <submittedName>
        <fullName evidence="1">Unannotated protein</fullName>
    </submittedName>
</protein>
<gene>
    <name evidence="1" type="ORF">UFOPK3401_01160</name>
</gene>
<accession>A0A6J7E9B3</accession>
<dbReference type="EMBL" id="CAFBLM010000057">
    <property type="protein sequence ID" value="CAB4877374.1"/>
    <property type="molecule type" value="Genomic_DNA"/>
</dbReference>